<protein>
    <submittedName>
        <fullName evidence="2">IS630 family transposase</fullName>
    </submittedName>
</protein>
<geneLocation type="plasmid" evidence="2">
    <name>p3</name>
</geneLocation>
<name>A0AAU7LZJ0_9BURK</name>
<proteinExistence type="predicted"/>
<evidence type="ECO:0000313" key="2">
    <source>
        <dbReference type="EMBL" id="XBP73012.1"/>
    </source>
</evidence>
<dbReference type="Pfam" id="PF13358">
    <property type="entry name" value="DDE_3"/>
    <property type="match status" value="1"/>
</dbReference>
<dbReference type="EMBL" id="CP157678">
    <property type="protein sequence ID" value="XBP73012.1"/>
    <property type="molecule type" value="Genomic_DNA"/>
</dbReference>
<dbReference type="GO" id="GO:0003676">
    <property type="term" value="F:nucleic acid binding"/>
    <property type="evidence" value="ECO:0007669"/>
    <property type="project" value="InterPro"/>
</dbReference>
<organism evidence="2">
    <name type="scientific">Polaromonas hydrogenivorans</name>
    <dbReference type="NCBI Taxonomy" id="335476"/>
    <lineage>
        <taxon>Bacteria</taxon>
        <taxon>Pseudomonadati</taxon>
        <taxon>Pseudomonadota</taxon>
        <taxon>Betaproteobacteria</taxon>
        <taxon>Burkholderiales</taxon>
        <taxon>Comamonadaceae</taxon>
        <taxon>Polaromonas</taxon>
    </lineage>
</organism>
<dbReference type="InterPro" id="IPR036397">
    <property type="entry name" value="RNaseH_sf"/>
</dbReference>
<keyword evidence="2" id="KW-0614">Plasmid</keyword>
<dbReference type="NCBIfam" id="NF033545">
    <property type="entry name" value="transpos_IS630"/>
    <property type="match status" value="1"/>
</dbReference>
<reference evidence="2" key="1">
    <citation type="submission" date="2024-05" db="EMBL/GenBank/DDBJ databases">
        <authorList>
            <person name="Bunk B."/>
            <person name="Swiderski J."/>
            <person name="Sproer C."/>
            <person name="Thiel V."/>
        </authorList>
    </citation>
    <scope>NUCLEOTIDE SEQUENCE</scope>
    <source>
        <strain evidence="2">DSM 17735</strain>
        <plasmid evidence="2">p3</plasmid>
    </source>
</reference>
<accession>A0AAU7LZJ0</accession>
<dbReference type="RefSeq" id="WP_349282918.1">
    <property type="nucleotide sequence ID" value="NZ_CBCSCU010000027.1"/>
</dbReference>
<dbReference type="Gene3D" id="3.30.420.10">
    <property type="entry name" value="Ribonuclease H-like superfamily/Ribonuclease H"/>
    <property type="match status" value="1"/>
</dbReference>
<dbReference type="InterPro" id="IPR047655">
    <property type="entry name" value="Transpos_IS630-like"/>
</dbReference>
<gene>
    <name evidence="2" type="ORF">ABLV49_24820</name>
</gene>
<dbReference type="AlphaFoldDB" id="A0AAU7LZJ0"/>
<feature type="domain" description="Tc1-like transposase DDE" evidence="1">
    <location>
        <begin position="15"/>
        <end position="153"/>
    </location>
</feature>
<sequence length="187" mass="20719">MLATLPPGIAPEQVDIWFQDEMRIGQRGTQTRLWARKGTRPRVVRQQQSESAYIFGAVCAQRDAAVGLIMPQANTEAMAHHLQAVSDAVPAGRHAVLVLDRAGWHTTAKLPQFSNLSLLPLPAGSPELNPAEQVWQQLRDRHLANRCYDGYEQIVDACCDAWNAFRKSLAPSVLCARAAGQCCLRHR</sequence>
<evidence type="ECO:0000259" key="1">
    <source>
        <dbReference type="Pfam" id="PF13358"/>
    </source>
</evidence>
<dbReference type="InterPro" id="IPR038717">
    <property type="entry name" value="Tc1-like_DDE_dom"/>
</dbReference>